<dbReference type="AlphaFoldDB" id="A0A4D6KM30"/>
<organism evidence="2 3">
    <name type="scientific">Vigna unguiculata</name>
    <name type="common">Cowpea</name>
    <dbReference type="NCBI Taxonomy" id="3917"/>
    <lineage>
        <taxon>Eukaryota</taxon>
        <taxon>Viridiplantae</taxon>
        <taxon>Streptophyta</taxon>
        <taxon>Embryophyta</taxon>
        <taxon>Tracheophyta</taxon>
        <taxon>Spermatophyta</taxon>
        <taxon>Magnoliopsida</taxon>
        <taxon>eudicotyledons</taxon>
        <taxon>Gunneridae</taxon>
        <taxon>Pentapetalae</taxon>
        <taxon>rosids</taxon>
        <taxon>fabids</taxon>
        <taxon>Fabales</taxon>
        <taxon>Fabaceae</taxon>
        <taxon>Papilionoideae</taxon>
        <taxon>50 kb inversion clade</taxon>
        <taxon>NPAAA clade</taxon>
        <taxon>indigoferoid/millettioid clade</taxon>
        <taxon>Phaseoleae</taxon>
        <taxon>Vigna</taxon>
    </lineage>
</organism>
<feature type="region of interest" description="Disordered" evidence="1">
    <location>
        <begin position="1"/>
        <end position="22"/>
    </location>
</feature>
<protein>
    <submittedName>
        <fullName evidence="2">Uncharacterized protein</fullName>
    </submittedName>
</protein>
<evidence type="ECO:0000256" key="1">
    <source>
        <dbReference type="SAM" id="MobiDB-lite"/>
    </source>
</evidence>
<feature type="compositionally biased region" description="Basic and acidic residues" evidence="1">
    <location>
        <begin position="1"/>
        <end position="19"/>
    </location>
</feature>
<gene>
    <name evidence="2" type="ORF">DEO72_LG1g2178</name>
</gene>
<proteinExistence type="predicted"/>
<evidence type="ECO:0000313" key="3">
    <source>
        <dbReference type="Proteomes" id="UP000501690"/>
    </source>
</evidence>
<accession>A0A4D6KM30</accession>
<dbReference type="EMBL" id="CP039345">
    <property type="protein sequence ID" value="QCD78542.1"/>
    <property type="molecule type" value="Genomic_DNA"/>
</dbReference>
<name>A0A4D6KM30_VIGUN</name>
<reference evidence="2 3" key="1">
    <citation type="submission" date="2019-04" db="EMBL/GenBank/DDBJ databases">
        <title>An improved genome assembly and genetic linkage map for asparagus bean, Vigna unguiculata ssp. sesquipedialis.</title>
        <authorList>
            <person name="Xia Q."/>
            <person name="Zhang R."/>
            <person name="Dong Y."/>
        </authorList>
    </citation>
    <scope>NUCLEOTIDE SEQUENCE [LARGE SCALE GENOMIC DNA]</scope>
    <source>
        <tissue evidence="2">Leaf</tissue>
    </source>
</reference>
<evidence type="ECO:0000313" key="2">
    <source>
        <dbReference type="EMBL" id="QCD78542.1"/>
    </source>
</evidence>
<keyword evidence="3" id="KW-1185">Reference proteome</keyword>
<sequence>MKRSEKVEVGEGKEDEKGGVGRGLVDGAEEGAIIIIIGKSSSFSYALLVLS</sequence>
<dbReference type="Proteomes" id="UP000501690">
    <property type="component" value="Linkage Group LG1"/>
</dbReference>